<evidence type="ECO:0000256" key="5">
    <source>
        <dbReference type="ARBA" id="ARBA00022741"/>
    </source>
</evidence>
<dbReference type="AlphaFoldDB" id="A0A6D2JRF7"/>
<dbReference type="Gene3D" id="3.40.50.12780">
    <property type="entry name" value="N-terminal domain of ligase-like"/>
    <property type="match status" value="1"/>
</dbReference>
<name>A0A6D2JRF7_9BRAS</name>
<dbReference type="SUPFAM" id="SSF56801">
    <property type="entry name" value="Acetyl-CoA synthetase-like"/>
    <property type="match status" value="1"/>
</dbReference>
<sequence>MKSFAAKVEEGVKGENGKPSVGPVYRNVLSEKGFPLIDSDITTTWDIFSKSVEKFPNNKMLGWRQIVDEKVGPYMWKTYKEAYEEVLQIGSALRAAGAEPGCRVGIYGANCPQWIIAMEACAAHTLICVPLYDTLGPGAVDYIVDHAEIDFVFVQNTKIKGLLEPDCKSAKRLKAIVSFTNASEEQSHKASEIGVKAYSWHDFLLMGQKKPEETTPPKPADVCTIMYTSGTSGAPKGVVLTHEAAATCVIGADLLMDQFEDKMTTEDVYLSFLPLAHILDRANEEYFFRKGASVGYYHGDLNALRDDIQELKPTFIAGVPRVFERIHDGIQKAIQELNPRRRLIFNALYKYKLAWMNRGYSHRKASPVADFIAFRKVKNQLGGRIRLLVSGGAPLSPEIEEFLRVTCCCFVVQGYGLTETLGGTSACHPDEMCMLGTVGIPAVYNEIRLEEVPEMGYDPLGENPAGEICIRGKCLFSGYYKNPELTEQVMKDGWFHTGDIGEILPNGVLKIIDRKKNLIKLSQGEYVALEHLENIYGQNPVVQDIWVYGDSFKSMLVAVIVPNPDTVNRWAKDNGFTKPFEELCSLPELQELIVSELKSTAEKNKLRKFEYIKAVTVERKPFDVERDLVTATLKNRRNNLLKYYQVEIEEMYRKLASKRS</sequence>
<accession>A0A6D2JRF7</accession>
<dbReference type="GO" id="GO:0005524">
    <property type="term" value="F:ATP binding"/>
    <property type="evidence" value="ECO:0007669"/>
    <property type="project" value="UniProtKB-KW"/>
</dbReference>
<dbReference type="CDD" id="cd05927">
    <property type="entry name" value="LC-FACS_euk"/>
    <property type="match status" value="1"/>
</dbReference>
<dbReference type="GO" id="GO:0010025">
    <property type="term" value="P:wax biosynthetic process"/>
    <property type="evidence" value="ECO:0007669"/>
    <property type="project" value="TreeGrafter"/>
</dbReference>
<dbReference type="PANTHER" id="PTHR43272:SF6">
    <property type="entry name" value="LONG CHAIN ACYL-COA SYNTHETASE 1"/>
    <property type="match status" value="1"/>
</dbReference>
<reference evidence="11" key="1">
    <citation type="submission" date="2020-01" db="EMBL/GenBank/DDBJ databases">
        <authorList>
            <person name="Mishra B."/>
        </authorList>
    </citation>
    <scope>NUCLEOTIDE SEQUENCE [LARGE SCALE GENOMIC DNA]</scope>
</reference>
<dbReference type="InterPro" id="IPR045311">
    <property type="entry name" value="LC-FACS_euk"/>
</dbReference>
<comment type="function">
    <text evidence="9">Catalyzes the conversion of long-chain fatty acids to their active form acyl-CoAs for both synthesis of cellular lipids, and degradation via beta-oxidation.</text>
</comment>
<organism evidence="11 12">
    <name type="scientific">Microthlaspi erraticum</name>
    <dbReference type="NCBI Taxonomy" id="1685480"/>
    <lineage>
        <taxon>Eukaryota</taxon>
        <taxon>Viridiplantae</taxon>
        <taxon>Streptophyta</taxon>
        <taxon>Embryophyta</taxon>
        <taxon>Tracheophyta</taxon>
        <taxon>Spermatophyta</taxon>
        <taxon>Magnoliopsida</taxon>
        <taxon>eudicotyledons</taxon>
        <taxon>Gunneridae</taxon>
        <taxon>Pentapetalae</taxon>
        <taxon>rosids</taxon>
        <taxon>malvids</taxon>
        <taxon>Brassicales</taxon>
        <taxon>Brassicaceae</taxon>
        <taxon>Coluteocarpeae</taxon>
        <taxon>Microthlaspi</taxon>
    </lineage>
</organism>
<dbReference type="EC" id="6.2.1.3" evidence="8 9"/>
<evidence type="ECO:0000256" key="8">
    <source>
        <dbReference type="ARBA" id="ARBA00026121"/>
    </source>
</evidence>
<evidence type="ECO:0000256" key="2">
    <source>
        <dbReference type="ARBA" id="ARBA00004872"/>
    </source>
</evidence>
<dbReference type="PROSITE" id="PS00455">
    <property type="entry name" value="AMP_BINDING"/>
    <property type="match status" value="1"/>
</dbReference>
<dbReference type="GO" id="GO:0005783">
    <property type="term" value="C:endoplasmic reticulum"/>
    <property type="evidence" value="ECO:0007669"/>
    <property type="project" value="TreeGrafter"/>
</dbReference>
<evidence type="ECO:0000259" key="10">
    <source>
        <dbReference type="Pfam" id="PF00501"/>
    </source>
</evidence>
<dbReference type="Proteomes" id="UP000467841">
    <property type="component" value="Unassembled WGS sequence"/>
</dbReference>
<keyword evidence="12" id="KW-1185">Reference proteome</keyword>
<dbReference type="Pfam" id="PF00501">
    <property type="entry name" value="AMP-binding"/>
    <property type="match status" value="1"/>
</dbReference>
<dbReference type="InterPro" id="IPR020845">
    <property type="entry name" value="AMP-binding_CS"/>
</dbReference>
<evidence type="ECO:0000256" key="3">
    <source>
        <dbReference type="ARBA" id="ARBA00006432"/>
    </source>
</evidence>
<comment type="cofactor">
    <cofactor evidence="1">
        <name>Mg(2+)</name>
        <dbReference type="ChEBI" id="CHEBI:18420"/>
    </cofactor>
</comment>
<proteinExistence type="inferred from homology"/>
<dbReference type="GO" id="GO:0010143">
    <property type="term" value="P:cutin biosynthetic process"/>
    <property type="evidence" value="ECO:0007669"/>
    <property type="project" value="TreeGrafter"/>
</dbReference>
<comment type="catalytic activity">
    <reaction evidence="9">
        <text>a long-chain fatty acid + ATP + CoA = a long-chain fatty acyl-CoA + AMP + diphosphate</text>
        <dbReference type="Rhea" id="RHEA:15421"/>
        <dbReference type="ChEBI" id="CHEBI:30616"/>
        <dbReference type="ChEBI" id="CHEBI:33019"/>
        <dbReference type="ChEBI" id="CHEBI:57287"/>
        <dbReference type="ChEBI" id="CHEBI:57560"/>
        <dbReference type="ChEBI" id="CHEBI:83139"/>
        <dbReference type="ChEBI" id="CHEBI:456215"/>
        <dbReference type="EC" id="6.2.1.3"/>
    </reaction>
</comment>
<dbReference type="EMBL" id="CACVBM020001296">
    <property type="protein sequence ID" value="CAA7044284.1"/>
    <property type="molecule type" value="Genomic_DNA"/>
</dbReference>
<dbReference type="InterPro" id="IPR000873">
    <property type="entry name" value="AMP-dep_synth/lig_dom"/>
</dbReference>
<evidence type="ECO:0000256" key="7">
    <source>
        <dbReference type="ARBA" id="ARBA00022840"/>
    </source>
</evidence>
<dbReference type="InterPro" id="IPR042099">
    <property type="entry name" value="ANL_N_sf"/>
</dbReference>
<evidence type="ECO:0000256" key="1">
    <source>
        <dbReference type="ARBA" id="ARBA00001946"/>
    </source>
</evidence>
<evidence type="ECO:0000256" key="4">
    <source>
        <dbReference type="ARBA" id="ARBA00022598"/>
    </source>
</evidence>
<comment type="caution">
    <text evidence="11">The sequence shown here is derived from an EMBL/GenBank/DDBJ whole genome shotgun (WGS) entry which is preliminary data.</text>
</comment>
<dbReference type="OrthoDB" id="1700726at2759"/>
<gene>
    <name evidence="11" type="ORF">MERR_LOCUS31519</name>
</gene>
<evidence type="ECO:0000313" key="12">
    <source>
        <dbReference type="Proteomes" id="UP000467841"/>
    </source>
</evidence>
<dbReference type="PANTHER" id="PTHR43272">
    <property type="entry name" value="LONG-CHAIN-FATTY-ACID--COA LIGASE"/>
    <property type="match status" value="1"/>
</dbReference>
<dbReference type="UniPathway" id="UPA00199"/>
<keyword evidence="9" id="KW-0443">Lipid metabolism</keyword>
<dbReference type="GO" id="GO:0016020">
    <property type="term" value="C:membrane"/>
    <property type="evidence" value="ECO:0007669"/>
    <property type="project" value="TreeGrafter"/>
</dbReference>
<comment type="similarity">
    <text evidence="3 9">Belongs to the ATP-dependent AMP-binding enzyme family.</text>
</comment>
<evidence type="ECO:0000256" key="6">
    <source>
        <dbReference type="ARBA" id="ARBA00022832"/>
    </source>
</evidence>
<protein>
    <recommendedName>
        <fullName evidence="8 9">Long-chain-fatty-acid--CoA ligase</fullName>
        <ecNumber evidence="8 9">6.2.1.3</ecNumber>
    </recommendedName>
</protein>
<keyword evidence="6 9" id="KW-0276">Fatty acid metabolism</keyword>
<keyword evidence="7 9" id="KW-0067">ATP-binding</keyword>
<evidence type="ECO:0000313" key="11">
    <source>
        <dbReference type="EMBL" id="CAA7044284.1"/>
    </source>
</evidence>
<evidence type="ECO:0000256" key="9">
    <source>
        <dbReference type="RuleBase" id="RU369030"/>
    </source>
</evidence>
<comment type="pathway">
    <text evidence="2 9">Lipid metabolism; fatty acid metabolism.</text>
</comment>
<dbReference type="GO" id="GO:0004467">
    <property type="term" value="F:long-chain fatty acid-CoA ligase activity"/>
    <property type="evidence" value="ECO:0007669"/>
    <property type="project" value="UniProtKB-EC"/>
</dbReference>
<keyword evidence="5 9" id="KW-0547">Nucleotide-binding</keyword>
<keyword evidence="4 9" id="KW-0436">Ligase</keyword>
<feature type="domain" description="AMP-dependent synthetase/ligase" evidence="10">
    <location>
        <begin position="52"/>
        <end position="480"/>
    </location>
</feature>